<dbReference type="GO" id="GO:0016887">
    <property type="term" value="F:ATP hydrolysis activity"/>
    <property type="evidence" value="ECO:0007669"/>
    <property type="project" value="InterPro"/>
</dbReference>
<dbReference type="InterPro" id="IPR027417">
    <property type="entry name" value="P-loop_NTPase"/>
</dbReference>
<name>A0AB34ILW0_PRYPA</name>
<keyword evidence="1" id="KW-0547">Nucleotide-binding</keyword>
<evidence type="ECO:0000259" key="5">
    <source>
        <dbReference type="SMART" id="SM00382"/>
    </source>
</evidence>
<dbReference type="CDD" id="cd19481">
    <property type="entry name" value="RecA-like_protease"/>
    <property type="match status" value="1"/>
</dbReference>
<feature type="chain" id="PRO_5044281660" description="AAA+ ATPase domain-containing protein" evidence="4">
    <location>
        <begin position="21"/>
        <end position="814"/>
    </location>
</feature>
<dbReference type="InterPro" id="IPR003959">
    <property type="entry name" value="ATPase_AAA_core"/>
</dbReference>
<dbReference type="InterPro" id="IPR003593">
    <property type="entry name" value="AAA+_ATPase"/>
</dbReference>
<evidence type="ECO:0000313" key="6">
    <source>
        <dbReference type="EMBL" id="KAL1499933.1"/>
    </source>
</evidence>
<comment type="caution">
    <text evidence="6">The sequence shown here is derived from an EMBL/GenBank/DDBJ whole genome shotgun (WGS) entry which is preliminary data.</text>
</comment>
<accession>A0AB34ILW0</accession>
<dbReference type="Pfam" id="PF00004">
    <property type="entry name" value="AAA"/>
    <property type="match status" value="1"/>
</dbReference>
<feature type="signal peptide" evidence="4">
    <location>
        <begin position="1"/>
        <end position="20"/>
    </location>
</feature>
<evidence type="ECO:0000256" key="1">
    <source>
        <dbReference type="ARBA" id="ARBA00022741"/>
    </source>
</evidence>
<dbReference type="InterPro" id="IPR050168">
    <property type="entry name" value="AAA_ATPase_domain"/>
</dbReference>
<feature type="region of interest" description="Disordered" evidence="3">
    <location>
        <begin position="54"/>
        <end position="80"/>
    </location>
</feature>
<evidence type="ECO:0000256" key="4">
    <source>
        <dbReference type="SAM" id="SignalP"/>
    </source>
</evidence>
<proteinExistence type="predicted"/>
<dbReference type="PANTHER" id="PTHR23077:SF171">
    <property type="entry name" value="NUCLEAR VALOSIN-CONTAINING PROTEIN-LIKE"/>
    <property type="match status" value="1"/>
</dbReference>
<feature type="domain" description="AAA+ ATPase" evidence="5">
    <location>
        <begin position="550"/>
        <end position="687"/>
    </location>
</feature>
<sequence length="814" mass="88568">MHFPSLPLLLLLPLAAPCAASISSRASLLVLLPILHAKAYPTSFPLSVRPSSLPPAPSRWHARRNPPPELSYDARRASAGTPEPASFLELQQMCSRLQKLERTGVDWLRGFYDEATGCFALVPGRPRLSVTSTSFALLAADASAVHWHESPIELPRVLARLMQSGWSEQDVFTCTLVVVTWRVLDPSAALLRRGEASPQCVQRALQQLLLARPRRRTGRTQATSAYMRFWIARAASLLLASAAPPQDAAPYLSPALPAGSLPPNASAAVLLALERSCDVAFDEMCRQLAYYAAGDMLSFDVVVLCYSLLTYVLVGDAHGRTAARAREASTRDAVSAASLPPRNAKLVEAAVAAVFSEMRDGLWPPGQPIFKSRGGGNDVGNAFVFTPDMLASLIEVLPPAVFRRHLGSIAAHLAWLEEHVIEEIQIDGQLLRGWRSNHLPPEGAPLAWCTAQGVRCLSRMRQLTRALLCADVLATLGGEEAAAADARAWDRLLDSDLPATDEDRPLTTLKATLEERMLRPLAALTAADPLGREASGGADERSYSALEAEASYSAILFGPPGTAKTTVVKAIALKLGWGFVAIDTSVFLAHGMANVAGRITQVFEQLLQLEKVVVLFDEVEEFALDRSNPSLTMESRMLTTAMLTKLADLRGARRVAFFIATNRLTALDAAVTRPGRFDLQLFVGTPNLPSRMARFEAKLDAHSATLSQPGMDPPDMKQKALEAFCLALTERWESEAQFLTFLETELLAADAVAHVVSLMKQSKEEQSKEERKSSETLEALKASFHGLLDAQVAVMTVRGEVRNDFLNAMYLSRK</sequence>
<dbReference type="SUPFAM" id="SSF52540">
    <property type="entry name" value="P-loop containing nucleoside triphosphate hydrolases"/>
    <property type="match status" value="1"/>
</dbReference>
<dbReference type="PANTHER" id="PTHR23077">
    <property type="entry name" value="AAA-FAMILY ATPASE"/>
    <property type="match status" value="1"/>
</dbReference>
<gene>
    <name evidence="6" type="ORF">AB1Y20_012615</name>
</gene>
<dbReference type="GO" id="GO:0005524">
    <property type="term" value="F:ATP binding"/>
    <property type="evidence" value="ECO:0007669"/>
    <property type="project" value="UniProtKB-KW"/>
</dbReference>
<dbReference type="AlphaFoldDB" id="A0AB34ILW0"/>
<reference evidence="6 7" key="1">
    <citation type="journal article" date="2024" name="Science">
        <title>Giant polyketide synthase enzymes in the biosynthesis of giant marine polyether toxins.</title>
        <authorList>
            <person name="Fallon T.R."/>
            <person name="Shende V.V."/>
            <person name="Wierzbicki I.H."/>
            <person name="Pendleton A.L."/>
            <person name="Watervoot N.F."/>
            <person name="Auber R.P."/>
            <person name="Gonzalez D.J."/>
            <person name="Wisecaver J.H."/>
            <person name="Moore B.S."/>
        </authorList>
    </citation>
    <scope>NUCLEOTIDE SEQUENCE [LARGE SCALE GENOMIC DNA]</scope>
    <source>
        <strain evidence="6 7">12B1</strain>
    </source>
</reference>
<dbReference type="Proteomes" id="UP001515480">
    <property type="component" value="Unassembled WGS sequence"/>
</dbReference>
<protein>
    <recommendedName>
        <fullName evidence="5">AAA+ ATPase domain-containing protein</fullName>
    </recommendedName>
</protein>
<dbReference type="Gene3D" id="3.40.50.300">
    <property type="entry name" value="P-loop containing nucleotide triphosphate hydrolases"/>
    <property type="match status" value="1"/>
</dbReference>
<evidence type="ECO:0000256" key="2">
    <source>
        <dbReference type="ARBA" id="ARBA00022840"/>
    </source>
</evidence>
<keyword evidence="4" id="KW-0732">Signal</keyword>
<dbReference type="SMART" id="SM00382">
    <property type="entry name" value="AAA"/>
    <property type="match status" value="1"/>
</dbReference>
<dbReference type="EMBL" id="JBGBPQ010000024">
    <property type="protein sequence ID" value="KAL1499933.1"/>
    <property type="molecule type" value="Genomic_DNA"/>
</dbReference>
<keyword evidence="7" id="KW-1185">Reference proteome</keyword>
<keyword evidence="2" id="KW-0067">ATP-binding</keyword>
<evidence type="ECO:0000313" key="7">
    <source>
        <dbReference type="Proteomes" id="UP001515480"/>
    </source>
</evidence>
<organism evidence="6 7">
    <name type="scientific">Prymnesium parvum</name>
    <name type="common">Toxic golden alga</name>
    <dbReference type="NCBI Taxonomy" id="97485"/>
    <lineage>
        <taxon>Eukaryota</taxon>
        <taxon>Haptista</taxon>
        <taxon>Haptophyta</taxon>
        <taxon>Prymnesiophyceae</taxon>
        <taxon>Prymnesiales</taxon>
        <taxon>Prymnesiaceae</taxon>
        <taxon>Prymnesium</taxon>
    </lineage>
</organism>
<evidence type="ECO:0000256" key="3">
    <source>
        <dbReference type="SAM" id="MobiDB-lite"/>
    </source>
</evidence>